<feature type="chain" id="PRO_5005466493" description="BNR repeat domain protein" evidence="2">
    <location>
        <begin position="20"/>
        <end position="474"/>
    </location>
</feature>
<dbReference type="GO" id="GO:0005085">
    <property type="term" value="F:guanyl-nucleotide exchange factor activity"/>
    <property type="evidence" value="ECO:0007669"/>
    <property type="project" value="TreeGrafter"/>
</dbReference>
<protein>
    <recommendedName>
        <fullName evidence="5">BNR repeat domain protein</fullName>
    </recommendedName>
</protein>
<dbReference type="PANTHER" id="PTHR45982:SF1">
    <property type="entry name" value="REGULATOR OF CHROMOSOME CONDENSATION"/>
    <property type="match status" value="1"/>
</dbReference>
<dbReference type="PROSITE" id="PS51257">
    <property type="entry name" value="PROKAR_LIPOPROTEIN"/>
    <property type="match status" value="1"/>
</dbReference>
<dbReference type="SUPFAM" id="SSF50985">
    <property type="entry name" value="RCC1/BLIP-II"/>
    <property type="match status" value="1"/>
</dbReference>
<dbReference type="InterPro" id="IPR051553">
    <property type="entry name" value="Ran_GTPase-activating"/>
</dbReference>
<dbReference type="InterPro" id="IPR000408">
    <property type="entry name" value="Reg_chr_condens"/>
</dbReference>
<dbReference type="Proteomes" id="UP000064967">
    <property type="component" value="Chromosome"/>
</dbReference>
<feature type="signal peptide" evidence="2">
    <location>
        <begin position="1"/>
        <end position="19"/>
    </location>
</feature>
<evidence type="ECO:0000256" key="1">
    <source>
        <dbReference type="SAM" id="MobiDB-lite"/>
    </source>
</evidence>
<evidence type="ECO:0000313" key="3">
    <source>
        <dbReference type="EMBL" id="AKU96438.1"/>
    </source>
</evidence>
<evidence type="ECO:0000256" key="2">
    <source>
        <dbReference type="SAM" id="SignalP"/>
    </source>
</evidence>
<gene>
    <name evidence="3" type="ORF">AKJ09_03102</name>
</gene>
<dbReference type="EMBL" id="CP012333">
    <property type="protein sequence ID" value="AKU96438.1"/>
    <property type="molecule type" value="Genomic_DNA"/>
</dbReference>
<dbReference type="STRING" id="1391654.AKJ09_03102"/>
<keyword evidence="4" id="KW-1185">Reference proteome</keyword>
<dbReference type="Gene3D" id="2.130.10.30">
    <property type="entry name" value="Regulator of chromosome condensation 1/beta-lactamase-inhibitor protein II"/>
    <property type="match status" value="2"/>
</dbReference>
<keyword evidence="2" id="KW-0732">Signal</keyword>
<dbReference type="InterPro" id="IPR009091">
    <property type="entry name" value="RCC1/BLIP-II"/>
</dbReference>
<dbReference type="PANTHER" id="PTHR45982">
    <property type="entry name" value="REGULATOR OF CHROMOSOME CONDENSATION"/>
    <property type="match status" value="1"/>
</dbReference>
<feature type="region of interest" description="Disordered" evidence="1">
    <location>
        <begin position="33"/>
        <end position="65"/>
    </location>
</feature>
<dbReference type="GO" id="GO:0005737">
    <property type="term" value="C:cytoplasm"/>
    <property type="evidence" value="ECO:0007669"/>
    <property type="project" value="TreeGrafter"/>
</dbReference>
<organism evidence="3 4">
    <name type="scientific">Labilithrix luteola</name>
    <dbReference type="NCBI Taxonomy" id="1391654"/>
    <lineage>
        <taxon>Bacteria</taxon>
        <taxon>Pseudomonadati</taxon>
        <taxon>Myxococcota</taxon>
        <taxon>Polyangia</taxon>
        <taxon>Polyangiales</taxon>
        <taxon>Labilitrichaceae</taxon>
        <taxon>Labilithrix</taxon>
    </lineage>
</organism>
<dbReference type="Pfam" id="PF13540">
    <property type="entry name" value="RCC1_2"/>
    <property type="match status" value="4"/>
</dbReference>
<proteinExistence type="predicted"/>
<sequence length="474" mass="47570">MKIRSLALPVSLVLASMTAAVVVACSSSDDSRAFDETEEDAGHANLPDASVGNDSSASDGATVEQDAKAPFDPKDEAVTCPPSGPCAVQLVAGDNHFCTRMNDGSVRCWGDNSKGTLGTADAGAAEGDAGIEILDGGADGGTVSGTGYVVSKVETLEGATQISAGGTTTCALVANGGVQCWGGNDKGQLGLQTTPAISDSNAHPTAAAVALPSAAKRVDVGARSACAMLTNGETWCWGDNSQYELGRAQPTTMGGPDKASLDGYTIERTAAGTNNTFGITPEGKIISWGAVGTSGVLALRQSNLTKDYLPAEADIDPPVSSFAVASGSPGHACAIILGNVSCWGLSATGGLGTGSPERAPIPIAAPVANRTAWPQQVAAGGELTCVRLTDGTVQCTGTNARGALGRITTETAAWTFRPSTEFGGHAVAVAVGKTSVCALVQNGSVVCWGGNDKGELGQGMTDKIPHPTPVSIAF</sequence>
<reference evidence="3 4" key="1">
    <citation type="submission" date="2015-08" db="EMBL/GenBank/DDBJ databases">
        <authorList>
            <person name="Babu N.S."/>
            <person name="Beckwith C.J."/>
            <person name="Beseler K.G."/>
            <person name="Brison A."/>
            <person name="Carone J.V."/>
            <person name="Caskin T.P."/>
            <person name="Diamond M."/>
            <person name="Durham M.E."/>
            <person name="Foxe J.M."/>
            <person name="Go M."/>
            <person name="Henderson B.A."/>
            <person name="Jones I.B."/>
            <person name="McGettigan J.A."/>
            <person name="Micheletti S.J."/>
            <person name="Nasrallah M.E."/>
            <person name="Ortiz D."/>
            <person name="Piller C.R."/>
            <person name="Privatt S.R."/>
            <person name="Schneider S.L."/>
            <person name="Sharp S."/>
            <person name="Smith T.C."/>
            <person name="Stanton J.D."/>
            <person name="Ullery H.E."/>
            <person name="Wilson R.J."/>
            <person name="Serrano M.G."/>
            <person name="Buck G."/>
            <person name="Lee V."/>
            <person name="Wang Y."/>
            <person name="Carvalho R."/>
            <person name="Voegtly L."/>
            <person name="Shi R."/>
            <person name="Duckworth R."/>
            <person name="Johnson A."/>
            <person name="Loviza R."/>
            <person name="Walstead R."/>
            <person name="Shah Z."/>
            <person name="Kiflezghi M."/>
            <person name="Wade K."/>
            <person name="Ball S.L."/>
            <person name="Bradley K.W."/>
            <person name="Asai D.J."/>
            <person name="Bowman C.A."/>
            <person name="Russell D.A."/>
            <person name="Pope W.H."/>
            <person name="Jacobs-Sera D."/>
            <person name="Hendrix R.W."/>
            <person name="Hatfull G.F."/>
        </authorList>
    </citation>
    <scope>NUCLEOTIDE SEQUENCE [LARGE SCALE GENOMIC DNA]</scope>
    <source>
        <strain evidence="3 4">DSM 27648</strain>
    </source>
</reference>
<dbReference type="RefSeq" id="WP_169927531.1">
    <property type="nucleotide sequence ID" value="NZ_CP012333.1"/>
</dbReference>
<name>A0A0K1PSC5_9BACT</name>
<accession>A0A0K1PSC5</accession>
<dbReference type="AlphaFoldDB" id="A0A0K1PSC5"/>
<dbReference type="KEGG" id="llu:AKJ09_03102"/>
<dbReference type="PRINTS" id="PR00633">
    <property type="entry name" value="RCCNDNSATION"/>
</dbReference>
<dbReference type="PROSITE" id="PS50012">
    <property type="entry name" value="RCC1_3"/>
    <property type="match status" value="4"/>
</dbReference>
<evidence type="ECO:0000313" key="4">
    <source>
        <dbReference type="Proteomes" id="UP000064967"/>
    </source>
</evidence>
<evidence type="ECO:0008006" key="5">
    <source>
        <dbReference type="Google" id="ProtNLM"/>
    </source>
</evidence>